<sequence>MDAESVRGATGMALRQAQNRRSGTPTSGRSIGLCLPAALLGLSALLPGVASAQPPVFPTTPPAVDSERITVEQLARRLQRVEEQNARLAEQNDRLARENRALGERFREVSGKYDSLNRRLDRADLPSIASPGGTPSPAMPKASAPDQAGWLRGQVGNASSGEGWDPRFFAPSPPPAWTSTSGTSRFFVGDYDDERGQFVLVRPRDERSVPFELRVDVFTQARYFNFAKSRATWTDHRGATLPVRNFQSLEVNRNFIGFTGYALDPRLQFTAWIFSSTALNDTVYLGWINYRFSRALDLRVGNWMVPGTREWYESFRYTMGSDRLMATTFFRPNISPGIWIQGEPVDGLHYVAMLANSLNRFSQGVERLGAAATFGGTLRWEPLGAFGPGPSDAEHHERFTPRLGTSLALAREQNQGFTALQLGNPEDTIIRLSDGVPLFRVGSLGPGVELASTAVQLWTVDAAFKYRGVGVSGEYFFRWLDGFRSAGASPPMRSIFDHGGLLQAGYFVVPRRLEGFLRTSFVSGPFGGGYEVGGGANWYVLGSREWRMTAEVLGIQRSPAQNILTGYRAGESGVLYQLQWFTDF</sequence>
<gene>
    <name evidence="3" type="ORF">OJF2_27690</name>
</gene>
<dbReference type="Gene3D" id="2.40.160.10">
    <property type="entry name" value="Porin"/>
    <property type="match status" value="1"/>
</dbReference>
<keyword evidence="4" id="KW-1185">Reference proteome</keyword>
<accession>A0A5B9W1X7</accession>
<feature type="coiled-coil region" evidence="1">
    <location>
        <begin position="64"/>
        <end position="105"/>
    </location>
</feature>
<organism evidence="3 4">
    <name type="scientific">Aquisphaera giovannonii</name>
    <dbReference type="NCBI Taxonomy" id="406548"/>
    <lineage>
        <taxon>Bacteria</taxon>
        <taxon>Pseudomonadati</taxon>
        <taxon>Planctomycetota</taxon>
        <taxon>Planctomycetia</taxon>
        <taxon>Isosphaerales</taxon>
        <taxon>Isosphaeraceae</taxon>
        <taxon>Aquisphaera</taxon>
    </lineage>
</organism>
<dbReference type="AlphaFoldDB" id="A0A5B9W1X7"/>
<evidence type="ECO:0000313" key="3">
    <source>
        <dbReference type="EMBL" id="QEH34234.1"/>
    </source>
</evidence>
<dbReference type="EMBL" id="CP042997">
    <property type="protein sequence ID" value="QEH34234.1"/>
    <property type="molecule type" value="Genomic_DNA"/>
</dbReference>
<evidence type="ECO:0000313" key="4">
    <source>
        <dbReference type="Proteomes" id="UP000324233"/>
    </source>
</evidence>
<feature type="region of interest" description="Disordered" evidence="2">
    <location>
        <begin position="120"/>
        <end position="179"/>
    </location>
</feature>
<evidence type="ECO:0008006" key="5">
    <source>
        <dbReference type="Google" id="ProtNLM"/>
    </source>
</evidence>
<keyword evidence="1" id="KW-0175">Coiled coil</keyword>
<dbReference type="CDD" id="cd14686">
    <property type="entry name" value="bZIP"/>
    <property type="match status" value="1"/>
</dbReference>
<dbReference type="OrthoDB" id="9760167at2"/>
<dbReference type="RefSeq" id="WP_148594187.1">
    <property type="nucleotide sequence ID" value="NZ_CP042997.1"/>
</dbReference>
<feature type="region of interest" description="Disordered" evidence="2">
    <location>
        <begin position="1"/>
        <end position="28"/>
    </location>
</feature>
<proteinExistence type="predicted"/>
<dbReference type="InterPro" id="IPR023614">
    <property type="entry name" value="Porin_dom_sf"/>
</dbReference>
<protein>
    <recommendedName>
        <fullName evidence="5">Phosphate-selective porin O and P</fullName>
    </recommendedName>
</protein>
<dbReference type="Proteomes" id="UP000324233">
    <property type="component" value="Chromosome"/>
</dbReference>
<evidence type="ECO:0000256" key="1">
    <source>
        <dbReference type="SAM" id="Coils"/>
    </source>
</evidence>
<dbReference type="KEGG" id="agv:OJF2_27690"/>
<feature type="compositionally biased region" description="Polar residues" evidence="2">
    <location>
        <begin position="16"/>
        <end position="28"/>
    </location>
</feature>
<evidence type="ECO:0000256" key="2">
    <source>
        <dbReference type="SAM" id="MobiDB-lite"/>
    </source>
</evidence>
<reference evidence="3 4" key="1">
    <citation type="submission" date="2019-08" db="EMBL/GenBank/DDBJ databases">
        <title>Deep-cultivation of Planctomycetes and their phenomic and genomic characterization uncovers novel biology.</title>
        <authorList>
            <person name="Wiegand S."/>
            <person name="Jogler M."/>
            <person name="Boedeker C."/>
            <person name="Pinto D."/>
            <person name="Vollmers J."/>
            <person name="Rivas-Marin E."/>
            <person name="Kohn T."/>
            <person name="Peeters S.H."/>
            <person name="Heuer A."/>
            <person name="Rast P."/>
            <person name="Oberbeckmann S."/>
            <person name="Bunk B."/>
            <person name="Jeske O."/>
            <person name="Meyerdierks A."/>
            <person name="Storesund J.E."/>
            <person name="Kallscheuer N."/>
            <person name="Luecker S."/>
            <person name="Lage O.M."/>
            <person name="Pohl T."/>
            <person name="Merkel B.J."/>
            <person name="Hornburger P."/>
            <person name="Mueller R.-W."/>
            <person name="Bruemmer F."/>
            <person name="Labrenz M."/>
            <person name="Spormann A.M."/>
            <person name="Op den Camp H."/>
            <person name="Overmann J."/>
            <person name="Amann R."/>
            <person name="Jetten M.S.M."/>
            <person name="Mascher T."/>
            <person name="Medema M.H."/>
            <person name="Devos D.P."/>
            <person name="Kaster A.-K."/>
            <person name="Ovreas L."/>
            <person name="Rohde M."/>
            <person name="Galperin M.Y."/>
            <person name="Jogler C."/>
        </authorList>
    </citation>
    <scope>NUCLEOTIDE SEQUENCE [LARGE SCALE GENOMIC DNA]</scope>
    <source>
        <strain evidence="3 4">OJF2</strain>
    </source>
</reference>
<name>A0A5B9W1X7_9BACT</name>